<dbReference type="SUPFAM" id="SSF51735">
    <property type="entry name" value="NAD(P)-binding Rossmann-fold domains"/>
    <property type="match status" value="1"/>
</dbReference>
<dbReference type="PRINTS" id="PR00081">
    <property type="entry name" value="GDHRDH"/>
</dbReference>
<dbReference type="GO" id="GO:0016491">
    <property type="term" value="F:oxidoreductase activity"/>
    <property type="evidence" value="ECO:0007669"/>
    <property type="project" value="UniProtKB-KW"/>
</dbReference>
<gene>
    <name evidence="4" type="ORF">CU635_21145</name>
    <name evidence="5" type="ORF">CVD25_22795</name>
</gene>
<dbReference type="Proteomes" id="UP000235114">
    <property type="component" value="Unassembled WGS sequence"/>
</dbReference>
<protein>
    <submittedName>
        <fullName evidence="4">Beta-ketoacyl-ACP reductase</fullName>
    </submittedName>
</protein>
<name>A0A2N5GG99_9BACI</name>
<comment type="caution">
    <text evidence="4">The sequence shown here is derived from an EMBL/GenBank/DDBJ whole genome shotgun (WGS) entry which is preliminary data.</text>
</comment>
<dbReference type="InterPro" id="IPR050259">
    <property type="entry name" value="SDR"/>
</dbReference>
<reference evidence="4 6" key="1">
    <citation type="submission" date="2017-11" db="EMBL/GenBank/DDBJ databases">
        <title>Comparitive Functional Genomics of Dry Heat Resistant strains isolated from the Viking Spacecraft.</title>
        <authorList>
            <person name="Seuylemezian A."/>
            <person name="Cooper K."/>
            <person name="Vaishampayan P."/>
        </authorList>
    </citation>
    <scope>NUCLEOTIDE SEQUENCE [LARGE SCALE GENOMIC DNA]</scope>
    <source>
        <strain evidence="4 6">M4.6</strain>
    </source>
</reference>
<evidence type="ECO:0000313" key="6">
    <source>
        <dbReference type="Proteomes" id="UP000234951"/>
    </source>
</evidence>
<proteinExistence type="inferred from homology"/>
<dbReference type="OrthoDB" id="306388at2"/>
<feature type="domain" description="Ketoreductase" evidence="3">
    <location>
        <begin position="29"/>
        <end position="210"/>
    </location>
</feature>
<reference evidence="5 7" key="2">
    <citation type="submission" date="2017-12" db="EMBL/GenBank/DDBJ databases">
        <title>Comparative Functional Genomics of Dry Heat Resistant strains isolated from the Viking Spacecraft.</title>
        <authorList>
            <person name="Seuylemezian A."/>
            <person name="Cooper K."/>
            <person name="Vaishampayan P."/>
        </authorList>
    </citation>
    <scope>NUCLEOTIDE SEQUENCE [LARGE SCALE GENOMIC DNA]</scope>
    <source>
        <strain evidence="5 7">ATCC 29669</strain>
    </source>
</reference>
<dbReference type="Gene3D" id="3.40.50.720">
    <property type="entry name" value="NAD(P)-binding Rossmann-like Domain"/>
    <property type="match status" value="1"/>
</dbReference>
<comment type="similarity">
    <text evidence="1">Belongs to the short-chain dehydrogenases/reductases (SDR) family.</text>
</comment>
<evidence type="ECO:0000313" key="5">
    <source>
        <dbReference type="EMBL" id="PLR88287.1"/>
    </source>
</evidence>
<dbReference type="PANTHER" id="PTHR42879">
    <property type="entry name" value="3-OXOACYL-(ACYL-CARRIER-PROTEIN) REDUCTASE"/>
    <property type="match status" value="1"/>
</dbReference>
<sequence>MLNRIEVLKSAHKCKGLQYREWYFMVEGRVSIVTGAAMGLGREIAIELAKAGSRIIVADIEKEKGHAFVEELSRLGKEAFYVNVDVGNEESVKEMVERSLNHYGQVDILVNSAGVTQGKPMEEISVDDWDFVLDINLRGPFLCTKYLLPCMKEQRYGRIINISSIAAMMGGGFVGTSHYASSKAGIIGLTIASAKETASYGITVNAIAPGPCRTRLSSSWLAEHEDEMARTIPIPKVGEPADIANAVLFFASEKSNYITGQTLAVDGGLTTVGKVVS</sequence>
<dbReference type="PANTHER" id="PTHR42879:SF2">
    <property type="entry name" value="3-OXOACYL-[ACYL-CARRIER-PROTEIN] REDUCTASE FABG"/>
    <property type="match status" value="1"/>
</dbReference>
<dbReference type="AlphaFoldDB" id="A0A2N5GG99"/>
<dbReference type="NCBIfam" id="NF005559">
    <property type="entry name" value="PRK07231.1"/>
    <property type="match status" value="1"/>
</dbReference>
<evidence type="ECO:0000256" key="2">
    <source>
        <dbReference type="ARBA" id="ARBA00023002"/>
    </source>
</evidence>
<organism evidence="4 6">
    <name type="scientific">Bacillus canaveralius</name>
    <dbReference type="NCBI Taxonomy" id="1403243"/>
    <lineage>
        <taxon>Bacteria</taxon>
        <taxon>Bacillati</taxon>
        <taxon>Bacillota</taxon>
        <taxon>Bacilli</taxon>
        <taxon>Bacillales</taxon>
        <taxon>Bacillaceae</taxon>
        <taxon>Bacillus</taxon>
    </lineage>
</organism>
<dbReference type="PRINTS" id="PR00080">
    <property type="entry name" value="SDRFAMILY"/>
</dbReference>
<keyword evidence="2" id="KW-0560">Oxidoreductase</keyword>
<dbReference type="EMBL" id="PGVA01000073">
    <property type="protein sequence ID" value="PLR79788.1"/>
    <property type="molecule type" value="Genomic_DNA"/>
</dbReference>
<accession>A0A2N5GG99</accession>
<dbReference type="FunFam" id="3.40.50.720:FF:000173">
    <property type="entry name" value="3-oxoacyl-[acyl-carrier protein] reductase"/>
    <property type="match status" value="1"/>
</dbReference>
<dbReference type="NCBIfam" id="NF009466">
    <property type="entry name" value="PRK12826.1-2"/>
    <property type="match status" value="1"/>
</dbReference>
<dbReference type="Proteomes" id="UP000234951">
    <property type="component" value="Unassembled WGS sequence"/>
</dbReference>
<evidence type="ECO:0000313" key="4">
    <source>
        <dbReference type="EMBL" id="PLR79788.1"/>
    </source>
</evidence>
<dbReference type="EMBL" id="PGVD01000107">
    <property type="protein sequence ID" value="PLR88287.1"/>
    <property type="molecule type" value="Genomic_DNA"/>
</dbReference>
<evidence type="ECO:0000313" key="7">
    <source>
        <dbReference type="Proteomes" id="UP000235114"/>
    </source>
</evidence>
<dbReference type="SMART" id="SM00822">
    <property type="entry name" value="PKS_KR"/>
    <property type="match status" value="1"/>
</dbReference>
<dbReference type="Pfam" id="PF13561">
    <property type="entry name" value="adh_short_C2"/>
    <property type="match status" value="1"/>
</dbReference>
<dbReference type="InterPro" id="IPR057326">
    <property type="entry name" value="KR_dom"/>
</dbReference>
<dbReference type="InterPro" id="IPR036291">
    <property type="entry name" value="NAD(P)-bd_dom_sf"/>
</dbReference>
<evidence type="ECO:0000259" key="3">
    <source>
        <dbReference type="SMART" id="SM00822"/>
    </source>
</evidence>
<dbReference type="InterPro" id="IPR002347">
    <property type="entry name" value="SDR_fam"/>
</dbReference>
<keyword evidence="7" id="KW-1185">Reference proteome</keyword>
<evidence type="ECO:0000256" key="1">
    <source>
        <dbReference type="ARBA" id="ARBA00006484"/>
    </source>
</evidence>